<name>A0A0A0K6F3_CUCSA</name>
<keyword evidence="2" id="KW-1185">Reference proteome</keyword>
<sequence length="76" mass="8241">MQAMLGGSTYIVNCHCSPFAYGVESLVVKCWHHQVGDADTATRWSIYMSLLLLSLGHADSNVLGCRSSKETSPVLP</sequence>
<reference evidence="1 2" key="4">
    <citation type="journal article" date="2011" name="BMC Genomics">
        <title>RNA-Seq improves annotation of protein-coding genes in the cucumber genome.</title>
        <authorList>
            <person name="Li Z."/>
            <person name="Zhang Z."/>
            <person name="Yan P."/>
            <person name="Huang S."/>
            <person name="Fei Z."/>
            <person name="Lin K."/>
        </authorList>
    </citation>
    <scope>NUCLEOTIDE SEQUENCE [LARGE SCALE GENOMIC DNA]</scope>
    <source>
        <strain evidence="2">cv. 9930</strain>
    </source>
</reference>
<organism evidence="1 2">
    <name type="scientific">Cucumis sativus</name>
    <name type="common">Cucumber</name>
    <dbReference type="NCBI Taxonomy" id="3659"/>
    <lineage>
        <taxon>Eukaryota</taxon>
        <taxon>Viridiplantae</taxon>
        <taxon>Streptophyta</taxon>
        <taxon>Embryophyta</taxon>
        <taxon>Tracheophyta</taxon>
        <taxon>Spermatophyta</taxon>
        <taxon>Magnoliopsida</taxon>
        <taxon>eudicotyledons</taxon>
        <taxon>Gunneridae</taxon>
        <taxon>Pentapetalae</taxon>
        <taxon>rosids</taxon>
        <taxon>fabids</taxon>
        <taxon>Cucurbitales</taxon>
        <taxon>Cucurbitaceae</taxon>
        <taxon>Benincaseae</taxon>
        <taxon>Cucumis</taxon>
    </lineage>
</organism>
<reference evidence="1 2" key="2">
    <citation type="journal article" date="2009" name="PLoS ONE">
        <title>An integrated genetic and cytogenetic map of the cucumber genome.</title>
        <authorList>
            <person name="Ren Y."/>
            <person name="Zhang Z."/>
            <person name="Liu J."/>
            <person name="Staub J.E."/>
            <person name="Han Y."/>
            <person name="Cheng Z."/>
            <person name="Li X."/>
            <person name="Lu J."/>
            <person name="Miao H."/>
            <person name="Kang H."/>
            <person name="Xie B."/>
            <person name="Gu X."/>
            <person name="Wang X."/>
            <person name="Du Y."/>
            <person name="Jin W."/>
            <person name="Huang S."/>
        </authorList>
    </citation>
    <scope>NUCLEOTIDE SEQUENCE [LARGE SCALE GENOMIC DNA]</scope>
    <source>
        <strain evidence="2">cv. 9930</strain>
    </source>
</reference>
<gene>
    <name evidence="1" type="ORF">Csa_7G031670</name>
</gene>
<dbReference type="Proteomes" id="UP000029981">
    <property type="component" value="Chromosome 7"/>
</dbReference>
<proteinExistence type="predicted"/>
<reference evidence="1 2" key="1">
    <citation type="journal article" date="2009" name="Nat. Genet.">
        <title>The genome of the cucumber, Cucumis sativus L.</title>
        <authorList>
            <person name="Huang S."/>
            <person name="Li R."/>
            <person name="Zhang Z."/>
            <person name="Li L."/>
            <person name="Gu X."/>
            <person name="Fan W."/>
            <person name="Lucas W.J."/>
            <person name="Wang X."/>
            <person name="Xie B."/>
            <person name="Ni P."/>
            <person name="Ren Y."/>
            <person name="Zhu H."/>
            <person name="Li J."/>
            <person name="Lin K."/>
            <person name="Jin W."/>
            <person name="Fei Z."/>
            <person name="Li G."/>
            <person name="Staub J."/>
            <person name="Kilian A."/>
            <person name="van der Vossen E.A."/>
            <person name="Wu Y."/>
            <person name="Guo J."/>
            <person name="He J."/>
            <person name="Jia Z."/>
            <person name="Ren Y."/>
            <person name="Tian G."/>
            <person name="Lu Y."/>
            <person name="Ruan J."/>
            <person name="Qian W."/>
            <person name="Wang M."/>
            <person name="Huang Q."/>
            <person name="Li B."/>
            <person name="Xuan Z."/>
            <person name="Cao J."/>
            <person name="Asan"/>
            <person name="Wu Z."/>
            <person name="Zhang J."/>
            <person name="Cai Q."/>
            <person name="Bai Y."/>
            <person name="Zhao B."/>
            <person name="Han Y."/>
            <person name="Li Y."/>
            <person name="Li X."/>
            <person name="Wang S."/>
            <person name="Shi Q."/>
            <person name="Liu S."/>
            <person name="Cho W.K."/>
            <person name="Kim J.Y."/>
            <person name="Xu Y."/>
            <person name="Heller-Uszynska K."/>
            <person name="Miao H."/>
            <person name="Cheng Z."/>
            <person name="Zhang S."/>
            <person name="Wu J."/>
            <person name="Yang Y."/>
            <person name="Kang H."/>
            <person name="Li M."/>
            <person name="Liang H."/>
            <person name="Ren X."/>
            <person name="Shi Z."/>
            <person name="Wen M."/>
            <person name="Jian M."/>
            <person name="Yang H."/>
            <person name="Zhang G."/>
            <person name="Yang Z."/>
            <person name="Chen R."/>
            <person name="Liu S."/>
            <person name="Li J."/>
            <person name="Ma L."/>
            <person name="Liu H."/>
            <person name="Zhou Y."/>
            <person name="Zhao J."/>
            <person name="Fang X."/>
            <person name="Li G."/>
            <person name="Fang L."/>
            <person name="Li Y."/>
            <person name="Liu D."/>
            <person name="Zheng H."/>
            <person name="Zhang Y."/>
            <person name="Qin N."/>
            <person name="Li Z."/>
            <person name="Yang G."/>
            <person name="Yang S."/>
            <person name="Bolund L."/>
            <person name="Kristiansen K."/>
            <person name="Zheng H."/>
            <person name="Li S."/>
            <person name="Zhang X."/>
            <person name="Yang H."/>
            <person name="Wang J."/>
            <person name="Sun R."/>
            <person name="Zhang B."/>
            <person name="Jiang S."/>
            <person name="Wang J."/>
            <person name="Du Y."/>
            <person name="Li S."/>
        </authorList>
    </citation>
    <scope>NUCLEOTIDE SEQUENCE [LARGE SCALE GENOMIC DNA]</scope>
    <source>
        <strain evidence="2">cv. 9930</strain>
    </source>
</reference>
<dbReference type="EMBL" id="CM002928">
    <property type="protein sequence ID" value="KGN43406.1"/>
    <property type="molecule type" value="Genomic_DNA"/>
</dbReference>
<dbReference type="AlphaFoldDB" id="A0A0A0K6F3"/>
<dbReference type="Gramene" id="KGN43406">
    <property type="protein sequence ID" value="KGN43406"/>
    <property type="gene ID" value="Csa_7G031670"/>
</dbReference>
<reference evidence="1 2" key="3">
    <citation type="journal article" date="2010" name="BMC Genomics">
        <title>Transcriptome sequencing and comparative analysis of cucumber flowers with different sex types.</title>
        <authorList>
            <person name="Guo S."/>
            <person name="Zheng Y."/>
            <person name="Joung J.G."/>
            <person name="Liu S."/>
            <person name="Zhang Z."/>
            <person name="Crasta O.R."/>
            <person name="Sobral B.W."/>
            <person name="Xu Y."/>
            <person name="Huang S."/>
            <person name="Fei Z."/>
        </authorList>
    </citation>
    <scope>NUCLEOTIDE SEQUENCE [LARGE SCALE GENOMIC DNA]</scope>
    <source>
        <strain evidence="2">cv. 9930</strain>
    </source>
</reference>
<protein>
    <submittedName>
        <fullName evidence="1">Uncharacterized protein</fullName>
    </submittedName>
</protein>
<accession>A0A0A0K6F3</accession>
<evidence type="ECO:0000313" key="2">
    <source>
        <dbReference type="Proteomes" id="UP000029981"/>
    </source>
</evidence>
<evidence type="ECO:0000313" key="1">
    <source>
        <dbReference type="EMBL" id="KGN43406.1"/>
    </source>
</evidence>